<feature type="domain" description="Fibronectin type-III" evidence="6">
    <location>
        <begin position="198"/>
        <end position="317"/>
    </location>
</feature>
<comment type="caution">
    <text evidence="7">The sequence shown here is derived from an EMBL/GenBank/DDBJ whole genome shotgun (WGS) entry which is preliminary data.</text>
</comment>
<dbReference type="EMBL" id="CAJVCH010126822">
    <property type="protein sequence ID" value="CAG7725785.1"/>
    <property type="molecule type" value="Genomic_DNA"/>
</dbReference>
<dbReference type="InterPro" id="IPR003961">
    <property type="entry name" value="FN3_dom"/>
</dbReference>
<feature type="domain" description="Fibronectin type-III" evidence="6">
    <location>
        <begin position="446"/>
        <end position="557"/>
    </location>
</feature>
<evidence type="ECO:0000256" key="4">
    <source>
        <dbReference type="ARBA" id="ARBA00022737"/>
    </source>
</evidence>
<dbReference type="InterPro" id="IPR045805">
    <property type="entry name" value="NDNF_C"/>
</dbReference>
<reference evidence="7" key="1">
    <citation type="submission" date="2021-06" db="EMBL/GenBank/DDBJ databases">
        <authorList>
            <person name="Hodson N. C."/>
            <person name="Mongue J. A."/>
            <person name="Jaron S. K."/>
        </authorList>
    </citation>
    <scope>NUCLEOTIDE SEQUENCE</scope>
</reference>
<evidence type="ECO:0000313" key="8">
    <source>
        <dbReference type="Proteomes" id="UP000708208"/>
    </source>
</evidence>
<gene>
    <name evidence="7" type="ORF">AFUS01_LOCUS14729</name>
</gene>
<keyword evidence="2" id="KW-0964">Secreted</keyword>
<evidence type="ECO:0000256" key="3">
    <source>
        <dbReference type="ARBA" id="ARBA00022729"/>
    </source>
</evidence>
<evidence type="ECO:0000313" key="7">
    <source>
        <dbReference type="EMBL" id="CAG7725785.1"/>
    </source>
</evidence>
<dbReference type="AlphaFoldDB" id="A0A8J2KH42"/>
<evidence type="ECO:0000256" key="2">
    <source>
        <dbReference type="ARBA" id="ARBA00022525"/>
    </source>
</evidence>
<comment type="subcellular location">
    <subcellularLocation>
        <location evidence="1">Secreted</location>
    </subcellularLocation>
</comment>
<dbReference type="GO" id="GO:0005576">
    <property type="term" value="C:extracellular region"/>
    <property type="evidence" value="ECO:0007669"/>
    <property type="project" value="UniProtKB-SubCell"/>
</dbReference>
<dbReference type="InterPro" id="IPR055271">
    <property type="entry name" value="NDNF_Fn(III)_1"/>
</dbReference>
<organism evidence="7 8">
    <name type="scientific">Allacma fusca</name>
    <dbReference type="NCBI Taxonomy" id="39272"/>
    <lineage>
        <taxon>Eukaryota</taxon>
        <taxon>Metazoa</taxon>
        <taxon>Ecdysozoa</taxon>
        <taxon>Arthropoda</taxon>
        <taxon>Hexapoda</taxon>
        <taxon>Collembola</taxon>
        <taxon>Symphypleona</taxon>
        <taxon>Sminthuridae</taxon>
        <taxon>Allacma</taxon>
    </lineage>
</organism>
<dbReference type="PANTHER" id="PTHR14619:SF3">
    <property type="entry name" value="PROTEIN NDNF"/>
    <property type="match status" value="1"/>
</dbReference>
<protein>
    <recommendedName>
        <fullName evidence="6">Fibronectin type-III domain-containing protein</fullName>
    </recommendedName>
</protein>
<keyword evidence="4" id="KW-0677">Repeat</keyword>
<keyword evidence="3" id="KW-0732">Signal</keyword>
<dbReference type="SMART" id="SM00060">
    <property type="entry name" value="FN3"/>
    <property type="match status" value="2"/>
</dbReference>
<evidence type="ECO:0000256" key="5">
    <source>
        <dbReference type="ARBA" id="ARBA00023180"/>
    </source>
</evidence>
<evidence type="ECO:0000259" key="6">
    <source>
        <dbReference type="SMART" id="SM00060"/>
    </source>
</evidence>
<dbReference type="Pfam" id="PF10179">
    <property type="entry name" value="NDNF"/>
    <property type="match status" value="1"/>
</dbReference>
<keyword evidence="8" id="KW-1185">Reference proteome</keyword>
<evidence type="ECO:0000256" key="1">
    <source>
        <dbReference type="ARBA" id="ARBA00004613"/>
    </source>
</evidence>
<sequence>MGKSSNVKNEPSALWLYARNCKAVLIIPLLLCTWNAGGEPSKGNRANLHDMVFRNSGLNSLLELKNEFGSSPSKIIPNHHYVSSFLNLGFTKRFLYINENGGNVLSIVVTPCTSPLLWSVRYWPVSNSSNHHFLEPQLLKSFRTDRSATFYDLKSRQGVYSVEIKPLYSDSYVHLYAFNGPEPIRIPSNFIEISDINPGVPKPRISVRRLRGNRLHVKWEPSAWNPHLMKPPRYNYFNSYGHNEKDRMDVMMDYPPQDPRNNRIDDQKRHYPTSFEQRERAKDIIIGCVNKKTNYILHSLQEGKLYYFNVFIKDSSTNLTYPYVRTTLKYRTPKHLPNGISDSKAKKVTIAPGNPTLLKFNLKKPCTEMSMYVMPCGGGAIRYQLIHAYKSIIESDIVDSLDILKIAMPEKGRYYIRLRQSPTLNSTFALMVEIYVSKKNKRFPLPKLPYNTQITEDRQERSCDSVKIQWQPSPEPKDNEYCIFLKEETRKRIFKFKKPNQCDVERSLNSDPYVTHSMCIQRSPPLAGGYLSQTVESLQPDTNYIVQVIVRRLKGKSLSYDLLQVSTLSECVDSTDQV</sequence>
<dbReference type="Pfam" id="PF19433">
    <property type="entry name" value="NDNF_C"/>
    <property type="match status" value="1"/>
</dbReference>
<accession>A0A8J2KH42</accession>
<dbReference type="Proteomes" id="UP000708208">
    <property type="component" value="Unassembled WGS sequence"/>
</dbReference>
<dbReference type="OrthoDB" id="9872501at2759"/>
<name>A0A8J2KH42_9HEXA</name>
<dbReference type="PANTHER" id="PTHR14619">
    <property type="entry name" value="NEURON-DERIVED NEUROTROPHIC FACTOR"/>
    <property type="match status" value="1"/>
</dbReference>
<proteinExistence type="predicted"/>
<keyword evidence="5" id="KW-0325">Glycoprotein</keyword>
<dbReference type="InterPro" id="IPR019326">
    <property type="entry name" value="NDNF"/>
</dbReference>